<evidence type="ECO:0000313" key="1">
    <source>
        <dbReference type="EMBL" id="KAE9402284.1"/>
    </source>
</evidence>
<name>A0A6A4HZZ3_9AGAR</name>
<reference evidence="1" key="1">
    <citation type="journal article" date="2019" name="Environ. Microbiol.">
        <title>Fungal ecological strategies reflected in gene transcription - a case study of two litter decomposers.</title>
        <authorList>
            <person name="Barbi F."/>
            <person name="Kohler A."/>
            <person name="Barry K."/>
            <person name="Baskaran P."/>
            <person name="Daum C."/>
            <person name="Fauchery L."/>
            <person name="Ihrmark K."/>
            <person name="Kuo A."/>
            <person name="LaButti K."/>
            <person name="Lipzen A."/>
            <person name="Morin E."/>
            <person name="Grigoriev I.V."/>
            <person name="Henrissat B."/>
            <person name="Lindahl B."/>
            <person name="Martin F."/>
        </authorList>
    </citation>
    <scope>NUCLEOTIDE SEQUENCE</scope>
    <source>
        <strain evidence="1">JB14</strain>
    </source>
</reference>
<keyword evidence="2" id="KW-1185">Reference proteome</keyword>
<organism evidence="1 2">
    <name type="scientific">Gymnopus androsaceus JB14</name>
    <dbReference type="NCBI Taxonomy" id="1447944"/>
    <lineage>
        <taxon>Eukaryota</taxon>
        <taxon>Fungi</taxon>
        <taxon>Dikarya</taxon>
        <taxon>Basidiomycota</taxon>
        <taxon>Agaricomycotina</taxon>
        <taxon>Agaricomycetes</taxon>
        <taxon>Agaricomycetidae</taxon>
        <taxon>Agaricales</taxon>
        <taxon>Marasmiineae</taxon>
        <taxon>Omphalotaceae</taxon>
        <taxon>Gymnopus</taxon>
    </lineage>
</organism>
<dbReference type="OrthoDB" id="2947815at2759"/>
<evidence type="ECO:0000313" key="2">
    <source>
        <dbReference type="Proteomes" id="UP000799118"/>
    </source>
</evidence>
<sequence length="263" mass="30622">MTPVRFGDLPIHEEFQELLKRSKIEKYADNDRLEHEFLYRPHLPQNLVQLTQQGHQLFAQKRRCRNSLVVTDQDMLNSAYKKVDVDEFDVGTYYHDLCRVYDHMKHAREFGPRSESELRQGFDDVFRSVFTDHGELQEMDDYWHEVPVDLVDFDPTGMLVYPNSPAKVDGGVVNHVSLSYLAPALPAHLSQYYKSSVVEFKVKDDNYMRQAILASASLQGVNRLLRLKGVVNYAFSIHGMNGDIDVIVSTWREDDNNDFHYLY</sequence>
<accession>A0A6A4HZZ3</accession>
<gene>
    <name evidence="1" type="ORF">BT96DRAFT_918293</name>
</gene>
<dbReference type="AlphaFoldDB" id="A0A6A4HZZ3"/>
<proteinExistence type="predicted"/>
<dbReference type="Proteomes" id="UP000799118">
    <property type="component" value="Unassembled WGS sequence"/>
</dbReference>
<protein>
    <submittedName>
        <fullName evidence="1">Uncharacterized protein</fullName>
    </submittedName>
</protein>
<dbReference type="EMBL" id="ML769436">
    <property type="protein sequence ID" value="KAE9402284.1"/>
    <property type="molecule type" value="Genomic_DNA"/>
</dbReference>